<gene>
    <name evidence="1" type="ORF">CWI38_1081p0010</name>
</gene>
<organism evidence="1 2">
    <name type="scientific">Hamiltosporidium tvaerminnensis</name>
    <dbReference type="NCBI Taxonomy" id="1176355"/>
    <lineage>
        <taxon>Eukaryota</taxon>
        <taxon>Fungi</taxon>
        <taxon>Fungi incertae sedis</taxon>
        <taxon>Microsporidia</taxon>
        <taxon>Dubosqiidae</taxon>
        <taxon>Hamiltosporidium</taxon>
    </lineage>
</organism>
<dbReference type="VEuPathDB" id="MicrosporidiaDB:CWI38_1081p0010"/>
<name>A0A4Q9LTP7_9MICR</name>
<accession>A0A4Q9LTP7</accession>
<evidence type="ECO:0000313" key="1">
    <source>
        <dbReference type="EMBL" id="TBU11687.1"/>
    </source>
</evidence>
<dbReference type="EMBL" id="PITK01001081">
    <property type="protein sequence ID" value="TBU11687.1"/>
    <property type="molecule type" value="Genomic_DNA"/>
</dbReference>
<dbReference type="AlphaFoldDB" id="A0A4Q9LTP7"/>
<evidence type="ECO:0000313" key="2">
    <source>
        <dbReference type="Proteomes" id="UP000292282"/>
    </source>
</evidence>
<protein>
    <submittedName>
        <fullName evidence="1">Uncharacterized protein</fullName>
    </submittedName>
</protein>
<dbReference type="Proteomes" id="UP000292282">
    <property type="component" value="Unassembled WGS sequence"/>
</dbReference>
<comment type="caution">
    <text evidence="1">The sequence shown here is derived from an EMBL/GenBank/DDBJ whole genome shotgun (WGS) entry which is preliminary data.</text>
</comment>
<proteinExistence type="predicted"/>
<keyword evidence="2" id="KW-1185">Reference proteome</keyword>
<sequence length="92" mass="10730">MNQIFAKSRIDMCLEDDPLCENSQTGTIPSDRLRISEQKINDEEIMEREQMGQLTFPLKQQKTLIEDLTKLNTRGLVLEEECLVAKEVERNF</sequence>
<reference evidence="1 2" key="1">
    <citation type="submission" date="2017-12" db="EMBL/GenBank/DDBJ databases">
        <authorList>
            <person name="Pombert J.-F."/>
            <person name="Haag K.L."/>
            <person name="Ebert D."/>
        </authorList>
    </citation>
    <scope>NUCLEOTIDE SEQUENCE [LARGE SCALE GENOMIC DNA]</scope>
    <source>
        <strain evidence="1">IL-G-3</strain>
    </source>
</reference>